<dbReference type="AlphaFoldDB" id="A0A6G6GLZ9"/>
<dbReference type="SUPFAM" id="SSF49464">
    <property type="entry name" value="Carboxypeptidase regulatory domain-like"/>
    <property type="match status" value="1"/>
</dbReference>
<protein>
    <submittedName>
        <fullName evidence="1">Uncharacterized protein</fullName>
    </submittedName>
</protein>
<reference evidence="1 2" key="1">
    <citation type="submission" date="2020-02" db="EMBL/GenBank/DDBJ databases">
        <title>Complete genome sequence of Flavobacteriaceae bacterium.</title>
        <authorList>
            <person name="Kim S.-J."/>
            <person name="Kim Y.-S."/>
            <person name="Kim K.-H."/>
        </authorList>
    </citation>
    <scope>NUCLEOTIDE SEQUENCE [LARGE SCALE GENOMIC DNA]</scope>
    <source>
        <strain evidence="1 2">RR4-40</strain>
    </source>
</reference>
<name>A0A6G6GLZ9_9FLAO</name>
<gene>
    <name evidence="1" type="ORF">G5B37_03830</name>
</gene>
<dbReference type="EMBL" id="CP049057">
    <property type="protein sequence ID" value="QIE58721.1"/>
    <property type="molecule type" value="Genomic_DNA"/>
</dbReference>
<accession>A0A6G6GLZ9</accession>
<sequence length="184" mass="21116">MKLTLKILFLFVTFQLSSQEFELWGTVRNDLNIAIEKADIENLRTNELSSSDCNGNFKLKVIIGDTLKISKGHFMNGSSKVVSHERIDINLEFDRKKIRETFTRVMDNRYQDPSEEKKKLIISGRSAVTLIKDYNFEKGSITEVYGINPLVIDTLVTLRNDYAIDLLGEWGKGGVVWLFTECEK</sequence>
<proteinExistence type="predicted"/>
<dbReference type="RefSeq" id="WP_164678752.1">
    <property type="nucleotide sequence ID" value="NZ_CP049057.1"/>
</dbReference>
<dbReference type="InterPro" id="IPR008969">
    <property type="entry name" value="CarboxyPept-like_regulatory"/>
</dbReference>
<evidence type="ECO:0000313" key="2">
    <source>
        <dbReference type="Proteomes" id="UP000505306"/>
    </source>
</evidence>
<dbReference type="KEGG" id="mgel:G5B37_03830"/>
<organism evidence="1 2">
    <name type="scientific">Rasiella rasia</name>
    <dbReference type="NCBI Taxonomy" id="2744027"/>
    <lineage>
        <taxon>Bacteria</taxon>
        <taxon>Pseudomonadati</taxon>
        <taxon>Bacteroidota</taxon>
        <taxon>Flavobacteriia</taxon>
        <taxon>Flavobacteriales</taxon>
        <taxon>Flavobacteriaceae</taxon>
        <taxon>Rasiella</taxon>
    </lineage>
</organism>
<dbReference type="Proteomes" id="UP000505306">
    <property type="component" value="Chromosome"/>
</dbReference>
<evidence type="ECO:0000313" key="1">
    <source>
        <dbReference type="EMBL" id="QIE58721.1"/>
    </source>
</evidence>
<keyword evidence="2" id="KW-1185">Reference proteome</keyword>